<comment type="similarity">
    <text evidence="2">Belongs to the protease inhibitor I39 (alpha-2-macroglobulin) family.</text>
</comment>
<evidence type="ECO:0008006" key="14">
    <source>
        <dbReference type="Google" id="ProtNLM"/>
    </source>
</evidence>
<keyword evidence="4" id="KW-0646">Protease inhibitor</keyword>
<dbReference type="InterPro" id="IPR041555">
    <property type="entry name" value="MG3"/>
</dbReference>
<dbReference type="Ensembl" id="ENSAZOT00000002488.1">
    <property type="protein sequence ID" value="ENSAZOP00000002332.1"/>
    <property type="gene ID" value="ENSAZOG00000001560.1"/>
</dbReference>
<dbReference type="SMART" id="SM01419">
    <property type="entry name" value="Thiol-ester_cl"/>
    <property type="match status" value="1"/>
</dbReference>
<proteinExistence type="inferred from homology"/>
<dbReference type="InterPro" id="IPR040839">
    <property type="entry name" value="MG4"/>
</dbReference>
<evidence type="ECO:0000313" key="12">
    <source>
        <dbReference type="Ensembl" id="ENSAZOP00000002332.1"/>
    </source>
</evidence>
<evidence type="ECO:0000256" key="1">
    <source>
        <dbReference type="ARBA" id="ARBA00004613"/>
    </source>
</evidence>
<dbReference type="Proteomes" id="UP000694549">
    <property type="component" value="Unplaced"/>
</dbReference>
<evidence type="ECO:0000313" key="13">
    <source>
        <dbReference type="Proteomes" id="UP000694549"/>
    </source>
</evidence>
<feature type="domain" description="Alpha-2-macroglobulin" evidence="10">
    <location>
        <begin position="802"/>
        <end position="891"/>
    </location>
</feature>
<dbReference type="SMART" id="SM01359">
    <property type="entry name" value="A2M_N_2"/>
    <property type="match status" value="1"/>
</dbReference>
<dbReference type="InterPro" id="IPR011626">
    <property type="entry name" value="Alpha-macroglobulin_TED"/>
</dbReference>
<dbReference type="Ensembl" id="ENSAZOT00000002454.1">
    <property type="protein sequence ID" value="ENSAZOP00000002298.1"/>
    <property type="gene ID" value="ENSAZOG00000001560.1"/>
</dbReference>
<dbReference type="Gene3D" id="2.60.120.1540">
    <property type="match status" value="1"/>
</dbReference>
<dbReference type="InterPro" id="IPR008930">
    <property type="entry name" value="Terpenoid_cyclase/PrenylTrfase"/>
</dbReference>
<dbReference type="InterPro" id="IPR009048">
    <property type="entry name" value="A-macroglobulin_rcpt-bd"/>
</dbReference>
<dbReference type="InterPro" id="IPR014756">
    <property type="entry name" value="Ig_E-set"/>
</dbReference>
<dbReference type="InterPro" id="IPR001599">
    <property type="entry name" value="Macroglobln_a2"/>
</dbReference>
<dbReference type="SUPFAM" id="SSF48239">
    <property type="entry name" value="Terpenoid cyclases/Protein prenyltransferases"/>
    <property type="match status" value="1"/>
</dbReference>
<name>A0A8B9U1F2_9AVES</name>
<feature type="domain" description="Alpha-2-macroglobulin bait region" evidence="9">
    <location>
        <begin position="539"/>
        <end position="689"/>
    </location>
</feature>
<evidence type="ECO:0000256" key="7">
    <source>
        <dbReference type="ARBA" id="ARBA00023157"/>
    </source>
</evidence>
<dbReference type="InterPro" id="IPR013783">
    <property type="entry name" value="Ig-like_fold"/>
</dbReference>
<evidence type="ECO:0000259" key="10">
    <source>
        <dbReference type="SMART" id="SM01360"/>
    </source>
</evidence>
<accession>A0A8B9U1F2</accession>
<dbReference type="PANTHER" id="PTHR11412:SF182">
    <property type="entry name" value="ALPHA-2-MACROGLOBULIN-LIKE PROTEIN 1"/>
    <property type="match status" value="1"/>
</dbReference>
<evidence type="ECO:0000256" key="5">
    <source>
        <dbReference type="ARBA" id="ARBA00022729"/>
    </source>
</evidence>
<dbReference type="Gene3D" id="2.20.130.20">
    <property type="match status" value="1"/>
</dbReference>
<keyword evidence="3" id="KW-0964">Secreted</keyword>
<dbReference type="GO" id="GO:0004867">
    <property type="term" value="F:serine-type endopeptidase inhibitor activity"/>
    <property type="evidence" value="ECO:0007669"/>
    <property type="project" value="UniProtKB-KW"/>
</dbReference>
<dbReference type="Pfam" id="PF01835">
    <property type="entry name" value="MG2"/>
    <property type="match status" value="1"/>
</dbReference>
<dbReference type="InterPro" id="IPR047565">
    <property type="entry name" value="Alpha-macroglob_thiol-ester_cl"/>
</dbReference>
<evidence type="ECO:0000256" key="4">
    <source>
        <dbReference type="ARBA" id="ARBA00022690"/>
    </source>
</evidence>
<dbReference type="InterPro" id="IPR041813">
    <property type="entry name" value="A2M_TED"/>
</dbReference>
<keyword evidence="6" id="KW-0722">Serine protease inhibitor</keyword>
<dbReference type="SMART" id="SM01360">
    <property type="entry name" value="A2M"/>
    <property type="match status" value="1"/>
</dbReference>
<dbReference type="Pfam" id="PF07678">
    <property type="entry name" value="TED_complement"/>
    <property type="match status" value="1"/>
</dbReference>
<keyword evidence="8" id="KW-0325">Glycoprotein</keyword>
<dbReference type="Pfam" id="PF00207">
    <property type="entry name" value="A2M"/>
    <property type="match status" value="1"/>
</dbReference>
<dbReference type="FunFam" id="2.60.40.1930:FF:000001">
    <property type="entry name" value="CD109 isoform 3"/>
    <property type="match status" value="1"/>
</dbReference>
<dbReference type="Pfam" id="PF07677">
    <property type="entry name" value="A2M_recep"/>
    <property type="match status" value="1"/>
</dbReference>
<dbReference type="InterPro" id="IPR019742">
    <property type="entry name" value="MacrogloblnA2_CS"/>
</dbReference>
<dbReference type="SMART" id="SM01361">
    <property type="entry name" value="A2M_recep"/>
    <property type="match status" value="1"/>
</dbReference>
<evidence type="ECO:0000256" key="2">
    <source>
        <dbReference type="ARBA" id="ARBA00010952"/>
    </source>
</evidence>
<keyword evidence="5" id="KW-0732">Signal</keyword>
<feature type="domain" description="Alpha-macroglobulin receptor-binding" evidence="11">
    <location>
        <begin position="1427"/>
        <end position="1514"/>
    </location>
</feature>
<evidence type="ECO:0000259" key="9">
    <source>
        <dbReference type="SMART" id="SM01359"/>
    </source>
</evidence>
<dbReference type="FunFam" id="1.50.10.20:FF:000001">
    <property type="entry name" value="CD109 isoform 1"/>
    <property type="match status" value="1"/>
</dbReference>
<dbReference type="GO" id="GO:0005615">
    <property type="term" value="C:extracellular space"/>
    <property type="evidence" value="ECO:0007669"/>
    <property type="project" value="InterPro"/>
</dbReference>
<evidence type="ECO:0000256" key="8">
    <source>
        <dbReference type="ARBA" id="ARBA00023180"/>
    </source>
</evidence>
<keyword evidence="13" id="KW-1185">Reference proteome</keyword>
<dbReference type="CDD" id="cd02897">
    <property type="entry name" value="A2M_2"/>
    <property type="match status" value="1"/>
</dbReference>
<protein>
    <recommendedName>
        <fullName evidence="14">Alpha-2-macroglobulin-like protein 1</fullName>
    </recommendedName>
</protein>
<dbReference type="InterPro" id="IPR011625">
    <property type="entry name" value="A2M_N_BRD"/>
</dbReference>
<dbReference type="PANTHER" id="PTHR11412">
    <property type="entry name" value="MACROGLOBULIN / COMPLEMENT"/>
    <property type="match status" value="1"/>
</dbReference>
<evidence type="ECO:0000256" key="6">
    <source>
        <dbReference type="ARBA" id="ARBA00022900"/>
    </source>
</evidence>
<dbReference type="Gene3D" id="2.60.40.1930">
    <property type="match status" value="2"/>
</dbReference>
<dbReference type="Pfam" id="PF17789">
    <property type="entry name" value="MG4"/>
    <property type="match status" value="1"/>
</dbReference>
<dbReference type="Gene3D" id="2.60.40.690">
    <property type="entry name" value="Alpha-macroglobulin, receptor-binding domain"/>
    <property type="match status" value="1"/>
</dbReference>
<dbReference type="InterPro" id="IPR036595">
    <property type="entry name" value="A-macroglobulin_rcpt-bd_sf"/>
</dbReference>
<dbReference type="Pfam" id="PF07703">
    <property type="entry name" value="A2M_BRD"/>
    <property type="match status" value="1"/>
</dbReference>
<sequence length="1519" mass="169844">MMLVHPQGSRKAEAGGQKDLDWLENILNGTTLYLEHYKHRNEAEERKLWGFLSASWEKRQKQQVAWRPWKERSCTPSSLLTCSPSLWGSPKKMWTPFLLSCLLYTLAIVAQPKYLIILPAELPFPSSQRVCLDLRGVEKPIRVALTLVHASGNISIYRKVVRNNWIFECSRFQVPKPAGSQEVGTVQLQISNGHYFSAKEEKQVLIRRTGTGTFIQMDKAIYRPGQTVKFRIVTLTEDFVPVNSKYSMVEIQDPNQNRIGQWLDVRPKQGIADLSFQLATELSLGTYTINVVNPKVSSTFKVEEHVLQKFDVFFEGPVQIYASDKTFPLRVCGRYHYGKAVQGTMRVTLCQKARRRLQNVSKDICREYSGQTVSKGCFTPSVSTSVFNLAPSEEDSKIYAEASLLEAGTGVQINSSSQILISRTAARAVFETPNAYYIPGVPYRGKIKLQDHHGNGMKNRKVYLIIKFMRRRLIKMYITDGNGRASFNLDTTAWNSSSVFLEGRFTLEDLTHAPWKTGVSYTNAYHHLQPFHVTTKSFLDIHPLTGTLPCGLKQSVQVTFTLSRDDLGEDTSRIGFAYYVTGKAGIVVRGQRSVQVGKLNMLKGSFSIPLTFTADFTPSPSLVVYAIFPGGGITADSIRFDVALCFENEVKVGFLAKEAHPESTAQLRLQAAPGSVCAVQAVDENMFLVRPESELTSQMVYGLFPAIYRHGYPAQVEEYPDHCVQPHSTSPLLQGKLQHSFQPDIFNLFWNMGLKIFSNLAIRKPTQCSHRAGGPSMEYRRMTKEQTQLTTQGRFHHYLPETWIWNLFSVGSNGSRSIPVTAPAAVAEWKVKTFCLAGRGFGLAPTTSLRTVQPVFVDVTLPYSVIQGETFTLKATVFNYLQQCIQIQVSLAKSPDFQVELCRTCRDRECLCAEESKTFAWNMTAIQLGTLNITIRTEVLDTTPRCGDRKPLPATTRRRHVLVKHLLVRPEGVLVEKSYSSILCPRGGNMVEDPVPLHLPDNVVKGSARASISISGDLMGLVLQNLDRLVQLPHGCGEQNMVLFAPIVYVLQYLEKTRQMTPEIKERATGLLHNGYQAQLLYKHRDGSYSVFGEQDGEGNTWLTAFVVKSFGQAKKYIYVDDKNIQDALRWLEQNQLPSGCFATKGSFFHSSIKGSVDDEISLGAYVAAALLELGQPLKGKMMQSTLHCLQQAVHNVTSIYTEAVLAYAFALAGDYETTQELLYKLEEQAIKSGGQIHWSPKPSSPASTAFWPGTQSVDVELTAYVLLAYLSKPRVHAGDMTTAAGIVAWLTQQQNAYGGFASTQDTVVALQALAKYAARTFSTSGQALVRVKSHRGFGKTFQVTRQKRLLVQQAELTEIPGQFMVQAQGSSCVFAQTVLRYHKSPPRATVTFTLRVNTELANCSQANTRVLIVRILVSYIGSRVTSNMVIMEVSLLSGFVLAPASRLSLERKTIIKKIEVKADVVYIYLDKLNDESQTFSLQLEQIFEMKNLKPATVKVYDYYQPEERALADYSAVCS</sequence>
<comment type="subcellular location">
    <subcellularLocation>
        <location evidence="1">Secreted</location>
    </subcellularLocation>
</comment>
<dbReference type="Pfam" id="PF17791">
    <property type="entry name" value="MG3"/>
    <property type="match status" value="1"/>
</dbReference>
<dbReference type="PROSITE" id="PS00477">
    <property type="entry name" value="ALPHA_2_MACROGLOBULIN"/>
    <property type="match status" value="1"/>
</dbReference>
<organism evidence="12 13">
    <name type="scientific">Anas zonorhyncha</name>
    <name type="common">Eastern spot-billed duck</name>
    <dbReference type="NCBI Taxonomy" id="75864"/>
    <lineage>
        <taxon>Eukaryota</taxon>
        <taxon>Metazoa</taxon>
        <taxon>Chordata</taxon>
        <taxon>Craniata</taxon>
        <taxon>Vertebrata</taxon>
        <taxon>Euteleostomi</taxon>
        <taxon>Archelosauria</taxon>
        <taxon>Archosauria</taxon>
        <taxon>Dinosauria</taxon>
        <taxon>Saurischia</taxon>
        <taxon>Theropoda</taxon>
        <taxon>Coelurosauria</taxon>
        <taxon>Aves</taxon>
        <taxon>Neognathae</taxon>
        <taxon>Galloanserae</taxon>
        <taxon>Anseriformes</taxon>
        <taxon>Anatidae</taxon>
        <taxon>Anatinae</taxon>
        <taxon>Anas</taxon>
    </lineage>
</organism>
<dbReference type="Gene3D" id="2.60.40.10">
    <property type="entry name" value="Immunoglobulins"/>
    <property type="match status" value="2"/>
</dbReference>
<dbReference type="InterPro" id="IPR002890">
    <property type="entry name" value="MG2"/>
</dbReference>
<dbReference type="Gene3D" id="1.50.10.20">
    <property type="match status" value="1"/>
</dbReference>
<evidence type="ECO:0000256" key="3">
    <source>
        <dbReference type="ARBA" id="ARBA00022525"/>
    </source>
</evidence>
<reference evidence="12" key="1">
    <citation type="submission" date="2025-05" db="UniProtKB">
        <authorList>
            <consortium name="Ensembl"/>
        </authorList>
    </citation>
    <scope>IDENTIFICATION</scope>
</reference>
<dbReference type="InterPro" id="IPR050473">
    <property type="entry name" value="A2M/Complement_sys"/>
</dbReference>
<keyword evidence="7" id="KW-1015">Disulfide bond</keyword>
<dbReference type="SUPFAM" id="SSF49410">
    <property type="entry name" value="Alpha-macroglobulin receptor domain"/>
    <property type="match status" value="1"/>
</dbReference>
<evidence type="ECO:0000259" key="11">
    <source>
        <dbReference type="SMART" id="SM01361"/>
    </source>
</evidence>
<dbReference type="Gene3D" id="2.60.40.1940">
    <property type="match status" value="1"/>
</dbReference>
<dbReference type="SUPFAM" id="SSF81296">
    <property type="entry name" value="E set domains"/>
    <property type="match status" value="1"/>
</dbReference>